<gene>
    <name evidence="4" type="ORF">HZY62_13915</name>
    <name evidence="5" type="ORF">LX92_02972</name>
</gene>
<evidence type="ECO:0000313" key="4">
    <source>
        <dbReference type="EMBL" id="MBD1261696.1"/>
    </source>
</evidence>
<dbReference type="Proteomes" id="UP000651837">
    <property type="component" value="Unassembled WGS sequence"/>
</dbReference>
<keyword evidence="1" id="KW-1133">Transmembrane helix</keyword>
<keyword evidence="2" id="KW-0732">Signal</keyword>
<reference evidence="5 6" key="1">
    <citation type="submission" date="2018-05" db="EMBL/GenBank/DDBJ databases">
        <title>Genomic Encyclopedia of Archaeal and Bacterial Type Strains, Phase II (KMG-II): from individual species to whole genera.</title>
        <authorList>
            <person name="Goeker M."/>
        </authorList>
    </citation>
    <scope>NUCLEOTIDE SEQUENCE [LARGE SCALE GENOMIC DNA]</scope>
    <source>
        <strain evidence="5 6">DSM 23514</strain>
    </source>
</reference>
<proteinExistence type="predicted"/>
<dbReference type="InterPro" id="IPR025924">
    <property type="entry name" value="YHYH_dom"/>
</dbReference>
<evidence type="ECO:0000313" key="5">
    <source>
        <dbReference type="EMBL" id="PWK22498.1"/>
    </source>
</evidence>
<feature type="signal peptide" evidence="2">
    <location>
        <begin position="1"/>
        <end position="19"/>
    </location>
</feature>
<organism evidence="5 6">
    <name type="scientific">Maribacter polysiphoniae</name>
    <dbReference type="NCBI Taxonomy" id="429344"/>
    <lineage>
        <taxon>Bacteria</taxon>
        <taxon>Pseudomonadati</taxon>
        <taxon>Bacteroidota</taxon>
        <taxon>Flavobacteriia</taxon>
        <taxon>Flavobacteriales</taxon>
        <taxon>Flavobacteriaceae</taxon>
        <taxon>Maribacter</taxon>
    </lineage>
</organism>
<dbReference type="RefSeq" id="WP_109652145.1">
    <property type="nucleotide sequence ID" value="NZ_JACWLN010000006.1"/>
</dbReference>
<feature type="chain" id="PRO_5016300176" evidence="2">
    <location>
        <begin position="20"/>
        <end position="434"/>
    </location>
</feature>
<reference evidence="4 7" key="2">
    <citation type="submission" date="2020-07" db="EMBL/GenBank/DDBJ databases">
        <title>The draft genome sequence of Maribacter polysiphoniae KCTC 22021.</title>
        <authorList>
            <person name="Mu L."/>
        </authorList>
    </citation>
    <scope>NUCLEOTIDE SEQUENCE [LARGE SCALE GENOMIC DNA]</scope>
    <source>
        <strain evidence="4 7">KCTC 22021</strain>
    </source>
</reference>
<sequence>MKNIVTLLTVLFLSFGVSAHEGGHGSPIKVWHFTNSEMNLKAEFIEKIDETVYLMNEKHKIVFFNISNFTSEEQHYILNKATWIGDKNGSETAYPLFSIIYANLFIIFGVVLLLFSLFRYRQKGSSKILAFSSIGLAFVIMGCKTNSSSKGIKMATNSISFLESVFGVFDKVTTRFDNKYFYIESDGLPEHEMMTGITNWQQQVPINHDYSGPNAWAIPLQPELAENPLSTKDNFMKGAIAIAANGIPIFNPLNNRGEDANAIGELDQWGGHCGRADDYHYHLPPTHLQSKVGRDKPIAYALDGFPVYGETKEALDENLGRFTSDSTYQYHAVKEFPYLIAAMKGKVEFNPRTKAPENEIMPQAKTRGVRPDLRPLRGAKIIGFKNLEPNQYSLTYEVESSIYTINYGWDNNGKYNYEFINPDGTITNSTYNRE</sequence>
<dbReference type="PANTHER" id="PTHR30289:SF8">
    <property type="entry name" value="YHYH DOMAIN-CONTAINING PROTEIN"/>
    <property type="match status" value="1"/>
</dbReference>
<name>A0A316DYI9_9FLAO</name>
<evidence type="ECO:0000256" key="1">
    <source>
        <dbReference type="SAM" id="Phobius"/>
    </source>
</evidence>
<comment type="caution">
    <text evidence="5">The sequence shown here is derived from an EMBL/GenBank/DDBJ whole genome shotgun (WGS) entry which is preliminary data.</text>
</comment>
<dbReference type="PANTHER" id="PTHR30289">
    <property type="entry name" value="UNCHARACTERIZED PROTEIN YBCL-RELATED"/>
    <property type="match status" value="1"/>
</dbReference>
<dbReference type="Proteomes" id="UP000245667">
    <property type="component" value="Unassembled WGS sequence"/>
</dbReference>
<evidence type="ECO:0000259" key="3">
    <source>
        <dbReference type="Pfam" id="PF14240"/>
    </source>
</evidence>
<keyword evidence="1" id="KW-0812">Transmembrane</keyword>
<feature type="transmembrane region" description="Helical" evidence="1">
    <location>
        <begin position="93"/>
        <end position="116"/>
    </location>
</feature>
<dbReference type="OrthoDB" id="9797506at2"/>
<evidence type="ECO:0000313" key="7">
    <source>
        <dbReference type="Proteomes" id="UP000651837"/>
    </source>
</evidence>
<dbReference type="AlphaFoldDB" id="A0A316DYI9"/>
<dbReference type="EMBL" id="QGGQ01000007">
    <property type="protein sequence ID" value="PWK22498.1"/>
    <property type="molecule type" value="Genomic_DNA"/>
</dbReference>
<evidence type="ECO:0000256" key="2">
    <source>
        <dbReference type="SAM" id="SignalP"/>
    </source>
</evidence>
<protein>
    <submittedName>
        <fullName evidence="5">YHYH protein</fullName>
    </submittedName>
</protein>
<keyword evidence="1" id="KW-0472">Membrane</keyword>
<feature type="domain" description="YHYH" evidence="3">
    <location>
        <begin position="216"/>
        <end position="332"/>
    </location>
</feature>
<dbReference type="Pfam" id="PF14240">
    <property type="entry name" value="YHYH"/>
    <property type="match status" value="1"/>
</dbReference>
<accession>A0A316DYI9</accession>
<dbReference type="EMBL" id="JACWLN010000006">
    <property type="protein sequence ID" value="MBD1261696.1"/>
    <property type="molecule type" value="Genomic_DNA"/>
</dbReference>
<keyword evidence="7" id="KW-1185">Reference proteome</keyword>
<evidence type="ECO:0000313" key="6">
    <source>
        <dbReference type="Proteomes" id="UP000245667"/>
    </source>
</evidence>